<protein>
    <submittedName>
        <fullName evidence="8">Cysteine proteinase-like</fullName>
    </submittedName>
    <submittedName>
        <fullName evidence="9">Os01g0613500 protein</fullName>
    </submittedName>
</protein>
<feature type="chain" id="PRO_5038210273" evidence="5">
    <location>
        <begin position="31"/>
        <end position="360"/>
    </location>
</feature>
<name>A0A0P0V569_ORYSJ</name>
<dbReference type="Gene3D" id="3.90.70.10">
    <property type="entry name" value="Cysteine proteinases"/>
    <property type="match status" value="1"/>
</dbReference>
<reference evidence="9" key="3">
    <citation type="journal article" date="2006" name="Nucleic Acids Res.">
        <title>The Rice Annotation Project Database (RAP-DB): hub for Oryza sativa ssp. japonica genome information.</title>
        <authorList>
            <person name="Ohyanagi H."/>
            <person name="Tanaka T."/>
            <person name="Sakai H."/>
            <person name="Shigemoto Y."/>
            <person name="Yamaguchi K."/>
            <person name="Habara T."/>
            <person name="Fujii Y."/>
            <person name="Antonio B.A."/>
            <person name="Nagamura Y."/>
            <person name="Imanishi T."/>
            <person name="Ikeo K."/>
            <person name="Itoh T."/>
            <person name="Gojobori T."/>
            <person name="Sasaki T."/>
        </authorList>
    </citation>
    <scope>NUCLEOTIDE SEQUENCE</scope>
</reference>
<feature type="domain" description="Peptidase C1A papain C-terminal" evidence="6">
    <location>
        <begin position="137"/>
        <end position="357"/>
    </location>
</feature>
<dbReference type="EMBL" id="AP002866">
    <property type="protein sequence ID" value="BAB17096.1"/>
    <property type="molecule type" value="Genomic_DNA"/>
</dbReference>
<feature type="signal peptide" evidence="5">
    <location>
        <begin position="1"/>
        <end position="30"/>
    </location>
</feature>
<reference evidence="9" key="5">
    <citation type="journal article" date="2008" name="Nucleic Acids Res.">
        <title>The Rice Annotation Project Database (RAP-DB): 2008 update.</title>
        <authorList>
            <consortium name="The Rice Annotation Project (RAP)"/>
            <person name="Tanaka T."/>
            <person name="Antonio B.A."/>
            <person name="Kikuchi S."/>
            <person name="Matsumoto T."/>
            <person name="Nagamura Y."/>
            <person name="Numa H."/>
            <person name="Sakai H."/>
            <person name="Wu J."/>
            <person name="Itoh T."/>
            <person name="Sasaki T."/>
            <person name="Aono R."/>
            <person name="Fujii Y."/>
            <person name="Habara T."/>
            <person name="Harada E."/>
            <person name="Kanno M."/>
            <person name="Kawahara Y."/>
            <person name="Kawashima H."/>
            <person name="Kubooka H."/>
            <person name="Matsuya A."/>
            <person name="Nakaoka H."/>
            <person name="Saichi N."/>
            <person name="Sanbonmatsu R."/>
            <person name="Sato Y."/>
            <person name="Shinso Y."/>
            <person name="Suzuki M."/>
            <person name="Takeda J."/>
            <person name="Tanino M."/>
            <person name="Todokoro F."/>
            <person name="Yamaguchi K."/>
            <person name="Yamamoto N."/>
            <person name="Yamasaki C."/>
            <person name="Imanishi T."/>
            <person name="Okido T."/>
            <person name="Tada M."/>
            <person name="Ikeo K."/>
            <person name="Tateno Y."/>
            <person name="Gojobori T."/>
            <person name="Lin Y.C."/>
            <person name="Wei F.J."/>
            <person name="Hsing Y.I."/>
            <person name="Zhao Q."/>
            <person name="Han B."/>
            <person name="Kramer M.R."/>
            <person name="McCombie R.W."/>
            <person name="Lonsdale D."/>
            <person name="O'Donovan C.C."/>
            <person name="Whitfield E.J."/>
            <person name="Apweiler R."/>
            <person name="Koyanagi K.O."/>
            <person name="Khurana J.P."/>
            <person name="Raghuvanshi S."/>
            <person name="Singh N.K."/>
            <person name="Tyagi A.K."/>
            <person name="Haberer G."/>
            <person name="Fujisawa M."/>
            <person name="Hosokawa S."/>
            <person name="Ito Y."/>
            <person name="Ikawa H."/>
            <person name="Shibata M."/>
            <person name="Yamamoto M."/>
            <person name="Bruskiewich R.M."/>
            <person name="Hoen D.R."/>
            <person name="Bureau TE."/>
            <person name="Namiki N."/>
            <person name="Ohyanagi H."/>
            <person name="Sakai Y."/>
            <person name="Nobushima S."/>
            <person name="Sakata K."/>
            <person name="Barrero R.A."/>
            <person name="Sato Y."/>
            <person name="Souvorov A."/>
            <person name="Smith-White B."/>
            <person name="Tatusova T."/>
            <person name="An S."/>
            <person name="An G."/>
            <person name="OOta S."/>
            <person name="Fuks G."/>
            <person name="Messing J."/>
            <person name="Christie K.R."/>
            <person name="Lieberherr D."/>
            <person name="Kim H."/>
            <person name="Zuccolo A."/>
            <person name="Wing R.A."/>
            <person name="Nobuta K."/>
            <person name="Green P.J."/>
            <person name="Lu C."/>
            <person name="Meyers BC."/>
            <person name="Chaparro C."/>
            <person name="Piegu B."/>
            <person name="Panaud O."/>
            <person name="Echeverria M."/>
        </authorList>
    </citation>
    <scope>NUCLEOTIDE SEQUENCE</scope>
</reference>
<dbReference type="SMART" id="SM00848">
    <property type="entry name" value="Inhibitor_I29"/>
    <property type="match status" value="1"/>
</dbReference>
<dbReference type="OrthoDB" id="190265at2759"/>
<reference evidence="9" key="4">
    <citation type="journal article" date="2007" name="Genome Res.">
        <title>Curated Genome Annotation of Oryza sativa ssp. japonica and Comparative Genome Analysis with Arabidopsis thaliana.</title>
        <authorList>
            <consortium name="The Rice Annotation Project (RAP)"/>
            <person name="Itoh T."/>
            <person name="Tanaka T."/>
            <person name="Barrero R.A."/>
            <person name="Yamasaki C."/>
            <person name="Fujii Y."/>
            <person name="Hilton P.B."/>
            <person name="Antonio B.A."/>
            <person name="Aono H."/>
            <person name="Apweiler R."/>
            <person name="Bruskiewich R."/>
            <person name="Bureau T."/>
            <person name="Burr F."/>
            <person name="Costa de Oliveira A."/>
            <person name="Fuks G."/>
            <person name="Habara T."/>
            <person name="Haberer G."/>
            <person name="Han B."/>
            <person name="Harada E."/>
            <person name="Hiraki A.T."/>
            <person name="Hirochika H."/>
            <person name="Hoen D."/>
            <person name="Hokari H."/>
            <person name="Hosokawa S."/>
            <person name="Hsing Y."/>
            <person name="Ikawa H."/>
            <person name="Ikeo K."/>
            <person name="Imanishi T."/>
            <person name="Ito Y."/>
            <person name="Jaiswal P."/>
            <person name="Kanno M."/>
            <person name="Kawahara Y."/>
            <person name="Kawamura T."/>
            <person name="Kawashima H."/>
            <person name="Khurana J.P."/>
            <person name="Kikuchi S."/>
            <person name="Komatsu S."/>
            <person name="Koyanagi K.O."/>
            <person name="Kubooka H."/>
            <person name="Lieberherr D."/>
            <person name="Lin Y.C."/>
            <person name="Lonsdale D."/>
            <person name="Matsumoto T."/>
            <person name="Matsuya A."/>
            <person name="McCombie W.R."/>
            <person name="Messing J."/>
            <person name="Miyao A."/>
            <person name="Mulder N."/>
            <person name="Nagamura Y."/>
            <person name="Nam J."/>
            <person name="Namiki N."/>
            <person name="Numa H."/>
            <person name="Nurimoto S."/>
            <person name="O'donovan C."/>
            <person name="Ohyanagi H."/>
            <person name="Okido T."/>
            <person name="Oota S."/>
            <person name="Osato N."/>
            <person name="Palmer L.E."/>
            <person name="Quetier F."/>
            <person name="Raghuvanshi S."/>
            <person name="Saichi N."/>
            <person name="Sakai H."/>
            <person name="Sakai Y."/>
            <person name="Sakata K."/>
            <person name="Sakurai T."/>
            <person name="Sato F."/>
            <person name="Sato Y."/>
            <person name="Schoof H."/>
            <person name="Seki M."/>
            <person name="Shibata M."/>
            <person name="Shimizu Y."/>
            <person name="Shinozaki K."/>
            <person name="Shinso Y."/>
            <person name="Singh N.K."/>
            <person name="Smith-White B."/>
            <person name="Takeda J."/>
            <person name="Tanino M."/>
            <person name="Tatusova T."/>
            <person name="Thongjuea S."/>
            <person name="Todokoro F."/>
            <person name="Tsugane M."/>
            <person name="Tyagi A.K."/>
            <person name="Vanavichit A."/>
            <person name="Wang A."/>
            <person name="Wing R.A."/>
            <person name="Yamaguchi K."/>
            <person name="Yamamoto M."/>
            <person name="Yamamoto N."/>
            <person name="Yu Y."/>
            <person name="Zhang H."/>
            <person name="Zhao Q."/>
            <person name="Higo K."/>
            <person name="Burr B."/>
            <person name="Gojobori T."/>
            <person name="Sasaki T."/>
        </authorList>
    </citation>
    <scope>NUCLEOTIDE SEQUENCE</scope>
</reference>
<dbReference type="SMR" id="A0A0P0V569"/>
<reference evidence="9" key="8">
    <citation type="submission" date="2012-08" db="EMBL/GenBank/DDBJ databases">
        <title>The Second Rice Annotation Project Meeting (RAP2).</title>
        <authorList>
            <consortium name="The Rice Annotation Project (RAP)"/>
        </authorList>
    </citation>
    <scope>NUCLEOTIDE SEQUENCE</scope>
</reference>
<reference evidence="10" key="6">
    <citation type="journal article" date="2008" name="Nucleic Acids Res.">
        <title>The rice annotation project database (RAP-DB): 2008 update.</title>
        <authorList>
            <consortium name="The rice annotation project (RAP)"/>
        </authorList>
    </citation>
    <scope>GENOME REANNOTATION</scope>
    <source>
        <strain evidence="10">cv. Nipponbare</strain>
    </source>
</reference>
<dbReference type="PRINTS" id="PR00705">
    <property type="entry name" value="PAPAIN"/>
</dbReference>
<dbReference type="Proteomes" id="UP000000763">
    <property type="component" value="Chromosome 1"/>
</dbReference>
<dbReference type="Gramene" id="Os01t0613500-01">
    <property type="protein sequence ID" value="Os01t0613500-01"/>
    <property type="gene ID" value="Os01g0613500"/>
</dbReference>
<dbReference type="OMA" id="PRRGHSM"/>
<dbReference type="Proteomes" id="UP000817658">
    <property type="component" value="Chromosome 1"/>
</dbReference>
<dbReference type="Pfam" id="PF00112">
    <property type="entry name" value="Peptidase_C1"/>
    <property type="match status" value="1"/>
</dbReference>
<gene>
    <name evidence="9" type="ordered locus">Os01g0613500</name>
    <name evidence="8" type="ORF">P0410E01.28</name>
</gene>
<evidence type="ECO:0000313" key="9">
    <source>
        <dbReference type="EMBL" id="BAF05476.1"/>
    </source>
</evidence>
<evidence type="ECO:0000256" key="4">
    <source>
        <dbReference type="SAM" id="MobiDB-lite"/>
    </source>
</evidence>
<dbReference type="FunFam" id="3.90.70.10:FF:000142">
    <property type="entry name" value="Cysteine proteinase-like"/>
    <property type="match status" value="1"/>
</dbReference>
<dbReference type="AlphaFoldDB" id="A0A0P0V569"/>
<dbReference type="SMART" id="SM00645">
    <property type="entry name" value="Pept_C1"/>
    <property type="match status" value="1"/>
</dbReference>
<dbReference type="InterPro" id="IPR038765">
    <property type="entry name" value="Papain-like_cys_pep_sf"/>
</dbReference>
<dbReference type="PANTHER" id="PTHR12411">
    <property type="entry name" value="CYSTEINE PROTEASE FAMILY C1-RELATED"/>
    <property type="match status" value="1"/>
</dbReference>
<dbReference type="InterPro" id="IPR039417">
    <property type="entry name" value="Peptidase_C1A_papain-like"/>
</dbReference>
<evidence type="ECO:0000313" key="8">
    <source>
        <dbReference type="EMBL" id="BAB17096.1"/>
    </source>
</evidence>
<evidence type="ECO:0000259" key="6">
    <source>
        <dbReference type="SMART" id="SM00645"/>
    </source>
</evidence>
<evidence type="ECO:0000259" key="7">
    <source>
        <dbReference type="SMART" id="SM00848"/>
    </source>
</evidence>
<organism evidence="8">
    <name type="scientific">Oryza sativa subsp. japonica</name>
    <name type="common">Rice</name>
    <dbReference type="NCBI Taxonomy" id="39947"/>
    <lineage>
        <taxon>Eukaryota</taxon>
        <taxon>Viridiplantae</taxon>
        <taxon>Streptophyta</taxon>
        <taxon>Embryophyta</taxon>
        <taxon>Tracheophyta</taxon>
        <taxon>Spermatophyta</taxon>
        <taxon>Magnoliopsida</taxon>
        <taxon>Liliopsida</taxon>
        <taxon>Poales</taxon>
        <taxon>Poaceae</taxon>
        <taxon>BOP clade</taxon>
        <taxon>Oryzoideae</taxon>
        <taxon>Oryzeae</taxon>
        <taxon>Oryzinae</taxon>
        <taxon>Oryza</taxon>
        <taxon>Oryza sativa</taxon>
    </lineage>
</organism>
<dbReference type="KEGG" id="osa:4325325"/>
<feature type="domain" description="Cathepsin propeptide inhibitor" evidence="7">
    <location>
        <begin position="43"/>
        <end position="101"/>
    </location>
</feature>
<evidence type="ECO:0000256" key="2">
    <source>
        <dbReference type="ARBA" id="ARBA00022729"/>
    </source>
</evidence>
<evidence type="ECO:0000256" key="3">
    <source>
        <dbReference type="ARBA" id="ARBA00023157"/>
    </source>
</evidence>
<feature type="region of interest" description="Disordered" evidence="4">
    <location>
        <begin position="106"/>
        <end position="136"/>
    </location>
</feature>
<dbReference type="SUPFAM" id="SSF54001">
    <property type="entry name" value="Cysteine proteinases"/>
    <property type="match status" value="1"/>
</dbReference>
<proteinExistence type="inferred from homology"/>
<keyword evidence="3" id="KW-1015">Disulfide bond</keyword>
<evidence type="ECO:0000256" key="1">
    <source>
        <dbReference type="ARBA" id="ARBA00008455"/>
    </source>
</evidence>
<dbReference type="EMBL" id="AP008207">
    <property type="protein sequence ID" value="BAF05476.1"/>
    <property type="molecule type" value="Genomic_DNA"/>
</dbReference>
<keyword evidence="2 5" id="KW-0732">Signal</keyword>
<dbReference type="GO" id="GO:0008234">
    <property type="term" value="F:cysteine-type peptidase activity"/>
    <property type="evidence" value="ECO:0007669"/>
    <property type="project" value="InterPro"/>
</dbReference>
<reference evidence="9" key="7">
    <citation type="submission" date="2012-08" db="EMBL/GenBank/DDBJ databases">
        <title>Oryza sativa nipponbare(GA3) genomic DNA, chromosome 1.</title>
        <authorList>
            <consortium name="IRGSP(International Rice Genome Sequencing Project)"/>
        </authorList>
    </citation>
    <scope>NUCLEOTIDE SEQUENCE</scope>
</reference>
<dbReference type="InterPro" id="IPR000169">
    <property type="entry name" value="Pept_cys_AS"/>
</dbReference>
<dbReference type="InterPro" id="IPR000668">
    <property type="entry name" value="Peptidase_C1A_C"/>
</dbReference>
<comment type="similarity">
    <text evidence="1">Belongs to the peptidase C1 family.</text>
</comment>
<dbReference type="InterPro" id="IPR025660">
    <property type="entry name" value="Pept_his_AS"/>
</dbReference>
<reference evidence="9 10" key="2">
    <citation type="journal article" date="2005" name="Nature">
        <title>The map-based sequence of the rice genome.</title>
        <authorList>
            <consortium name="International rice genome sequencing project (IRGSP)"/>
            <person name="Matsumoto T."/>
            <person name="Wu J."/>
            <person name="Kanamori H."/>
            <person name="Katayose Y."/>
            <person name="Fujisawa M."/>
            <person name="Namiki N."/>
            <person name="Mizuno H."/>
            <person name="Yamamoto K."/>
            <person name="Antonio B.A."/>
            <person name="Baba T."/>
            <person name="Sakata K."/>
            <person name="Nagamura Y."/>
            <person name="Aoki H."/>
            <person name="Arikawa K."/>
            <person name="Arita K."/>
            <person name="Bito T."/>
            <person name="Chiden Y."/>
            <person name="Fujitsuka N."/>
            <person name="Fukunaka R."/>
            <person name="Hamada M."/>
            <person name="Harada C."/>
            <person name="Hayashi A."/>
            <person name="Hijishita S."/>
            <person name="Honda M."/>
            <person name="Hosokawa S."/>
            <person name="Ichikawa Y."/>
            <person name="Idonuma A."/>
            <person name="Iijima M."/>
            <person name="Ikeda M."/>
            <person name="Ikeno M."/>
            <person name="Ito K."/>
            <person name="Ito S."/>
            <person name="Ito T."/>
            <person name="Ito Y."/>
            <person name="Ito Y."/>
            <person name="Iwabuchi A."/>
            <person name="Kamiya K."/>
            <person name="Karasawa W."/>
            <person name="Kurita K."/>
            <person name="Katagiri S."/>
            <person name="Kikuta A."/>
            <person name="Kobayashi H."/>
            <person name="Kobayashi N."/>
            <person name="Machita K."/>
            <person name="Maehara T."/>
            <person name="Masukawa M."/>
            <person name="Mizubayashi T."/>
            <person name="Mukai Y."/>
            <person name="Nagasaki H."/>
            <person name="Nagata Y."/>
            <person name="Naito S."/>
            <person name="Nakashima M."/>
            <person name="Nakama Y."/>
            <person name="Nakamichi Y."/>
            <person name="Nakamura M."/>
            <person name="Meguro A."/>
            <person name="Negishi M."/>
            <person name="Ohta I."/>
            <person name="Ohta T."/>
            <person name="Okamoto M."/>
            <person name="Ono N."/>
            <person name="Saji S."/>
            <person name="Sakaguchi M."/>
            <person name="Sakai K."/>
            <person name="Shibata M."/>
            <person name="Shimokawa T."/>
            <person name="Song J."/>
            <person name="Takazaki Y."/>
            <person name="Terasawa K."/>
            <person name="Tsugane M."/>
            <person name="Tsuji K."/>
            <person name="Ueda S."/>
            <person name="Waki K."/>
            <person name="Yamagata H."/>
            <person name="Yamamoto M."/>
            <person name="Yamamoto S."/>
            <person name="Yamane H."/>
            <person name="Yoshiki S."/>
            <person name="Yoshihara R."/>
            <person name="Yukawa K."/>
            <person name="Zhong H."/>
            <person name="Yano M."/>
            <person name="Yuan Q."/>
            <person name="Ouyang S."/>
            <person name="Liu J."/>
            <person name="Jones K.M."/>
            <person name="Gansberger K."/>
            <person name="Moffat K."/>
            <person name="Hill J."/>
            <person name="Bera J."/>
            <person name="Fadrosh D."/>
            <person name="Jin S."/>
            <person name="Johri S."/>
            <person name="Kim M."/>
            <person name="Overton L."/>
            <person name="Reardon M."/>
            <person name="Tsitrin T."/>
            <person name="Vuong H."/>
            <person name="Weaver B."/>
            <person name="Ciecko A."/>
            <person name="Tallon L."/>
            <person name="Jackson J."/>
            <person name="Pai G."/>
            <person name="Aken S.V."/>
            <person name="Utterback T."/>
            <person name="Reidmuller S."/>
            <person name="Feldblyum T."/>
            <person name="Hsiao J."/>
            <person name="Zismann V."/>
            <person name="Iobst S."/>
            <person name="de Vazeille A.R."/>
            <person name="Buell C.R."/>
            <person name="Ying K."/>
            <person name="Li Y."/>
            <person name="Lu T."/>
            <person name="Huang Y."/>
            <person name="Zhao Q."/>
            <person name="Feng Q."/>
            <person name="Zhang L."/>
            <person name="Zhu J."/>
            <person name="Weng Q."/>
            <person name="Mu J."/>
            <person name="Lu Y."/>
            <person name="Fan D."/>
            <person name="Liu Y."/>
            <person name="Guan J."/>
            <person name="Zhang Y."/>
            <person name="Yu S."/>
            <person name="Liu X."/>
            <person name="Zhang Y."/>
            <person name="Hong G."/>
            <person name="Han B."/>
            <person name="Choisne N."/>
            <person name="Demange N."/>
            <person name="Orjeda G."/>
            <person name="Samain S."/>
            <person name="Cattolico L."/>
            <person name="Pelletier E."/>
            <person name="Couloux A."/>
            <person name="Segurens B."/>
            <person name="Wincker P."/>
            <person name="D'Hont A."/>
            <person name="Scarpelli C."/>
            <person name="Weissenbach J."/>
            <person name="Salanoubat M."/>
            <person name="Quetier F."/>
            <person name="Yu Y."/>
            <person name="Kim H.R."/>
            <person name="Rambo T."/>
            <person name="Currie J."/>
            <person name="Collura K."/>
            <person name="Luo M."/>
            <person name="Yang T."/>
            <person name="Ammiraju J.S.S."/>
            <person name="Engler F."/>
            <person name="Soderlund C."/>
            <person name="Wing R.A."/>
            <person name="Palmer L.E."/>
            <person name="de la Bastide M."/>
            <person name="Spiegel L."/>
            <person name="Nascimento L."/>
            <person name="Zutavern T."/>
            <person name="O'Shaughnessy A."/>
            <person name="Dike S."/>
            <person name="Dedhia N."/>
            <person name="Preston R."/>
            <person name="Balija V."/>
            <person name="McCombie W.R."/>
            <person name="Chow T."/>
            <person name="Chen H."/>
            <person name="Chung M."/>
            <person name="Chen C."/>
            <person name="Shaw J."/>
            <person name="Wu H."/>
            <person name="Hsiao K."/>
            <person name="Chao Y."/>
            <person name="Chu M."/>
            <person name="Cheng C."/>
            <person name="Hour A."/>
            <person name="Lee P."/>
            <person name="Lin S."/>
            <person name="Lin Y."/>
            <person name="Liou J."/>
            <person name="Liu S."/>
            <person name="Hsing Y."/>
            <person name="Raghuvanshi S."/>
            <person name="Mohanty A."/>
            <person name="Bharti A.K."/>
            <person name="Gaur A."/>
            <person name="Gupta V."/>
            <person name="Kumar D."/>
            <person name="Ravi V."/>
            <person name="Vij S."/>
            <person name="Kapur A."/>
            <person name="Khurana P."/>
            <person name="Khurana P."/>
            <person name="Khurana J.P."/>
            <person name="Tyagi A.K."/>
            <person name="Gaikwad K."/>
            <person name="Singh A."/>
            <person name="Dalal V."/>
            <person name="Srivastava S."/>
            <person name="Dixit A."/>
            <person name="Pal A.K."/>
            <person name="Ghazi I.A."/>
            <person name="Yadav M."/>
            <person name="Pandit A."/>
            <person name="Bhargava A."/>
            <person name="Sureshbabu K."/>
            <person name="Batra K."/>
            <person name="Sharma T.R."/>
            <person name="Mohapatra T."/>
            <person name="Singh N.K."/>
            <person name="Messing J."/>
            <person name="Nelson A.B."/>
            <person name="Fuks G."/>
            <person name="Kavchok S."/>
            <person name="Keizer G."/>
            <person name="Linton E."/>
            <person name="Llaca V."/>
            <person name="Song R."/>
            <person name="Tanyolac B."/>
            <person name="Young S."/>
            <person name="Ho-Il K."/>
            <person name="Hahn J.H."/>
            <person name="Sangsakoo G."/>
            <person name="Vanavichit A."/>
            <person name="de Mattos Luiz.A.T."/>
            <person name="Zimmer P.D."/>
            <person name="Malone G."/>
            <person name="Dellagostin O."/>
            <person name="de Oliveira A.C."/>
            <person name="Bevan M."/>
            <person name="Bancroft I."/>
            <person name="Minx P."/>
            <person name="Cordum H."/>
            <person name="Wilson R."/>
            <person name="Cheng Z."/>
            <person name="Jin W."/>
            <person name="Jiang J."/>
            <person name="Leong S.A."/>
            <person name="Iwama H."/>
            <person name="Gojobori T."/>
            <person name="Itoh T."/>
            <person name="Niimura Y."/>
            <person name="Fujii Y."/>
            <person name="Habara T."/>
            <person name="Sakai H."/>
            <person name="Sato Y."/>
            <person name="Wilson G."/>
            <person name="Kumar K."/>
            <person name="McCouch S."/>
            <person name="Juretic N."/>
            <person name="Hoen D."/>
            <person name="Wright S."/>
            <person name="Bruskiewich R."/>
            <person name="Bureau T."/>
            <person name="Miyao A."/>
            <person name="Hirochika H."/>
            <person name="Nishikawa T."/>
            <person name="Kadowaki K."/>
            <person name="Sugiura M."/>
            <person name="Burr B."/>
            <person name="Sasaki T."/>
        </authorList>
    </citation>
    <scope>NUCLEOTIDE SEQUENCE [LARGE SCALE GENOMIC DNA]</scope>
    <source>
        <strain evidence="10">cv. Nipponbare</strain>
    </source>
</reference>
<reference evidence="8" key="1">
    <citation type="journal article" date="2002" name="Nature">
        <title>The genome sequence and structure of rice chromosome 1.</title>
        <authorList>
            <person name="Sasaki T."/>
            <person name="Matsumoto T."/>
            <person name="Yamamoto K."/>
            <person name="Sakata K."/>
            <person name="Baba T."/>
            <person name="Katayose Y."/>
            <person name="Wu J."/>
            <person name="Niimura Y."/>
            <person name="Cheng Z."/>
            <person name="Nagamura Y."/>
            <person name="Antonio B.A."/>
            <person name="Kanamori H."/>
            <person name="Hosokawa S."/>
            <person name="Masukawa M."/>
            <person name="Arikawa K."/>
            <person name="Chiden Y."/>
            <person name="Hayashi M."/>
            <person name="Okamoto M."/>
            <person name="Ando T."/>
            <person name="Aoki H."/>
            <person name="Arita K."/>
            <person name="Hamada M."/>
            <person name="Harada C."/>
            <person name="Hijishita S."/>
            <person name="Honda M."/>
            <person name="Ichikawa Y."/>
            <person name="Idonuma A."/>
            <person name="Iijima M."/>
            <person name="Ikeda M."/>
            <person name="Ikeno M."/>
            <person name="Itoh S."/>
            <person name="Itoh T."/>
            <person name="Itoh Y."/>
            <person name="Itoh Y."/>
            <person name="Iwabuchi A."/>
            <person name="Kamiya K."/>
            <person name="Karasawa W."/>
            <person name="Katagiri S."/>
            <person name="Kikuta A."/>
            <person name="Kobayashi N."/>
            <person name="Kono I."/>
            <person name="Machita K."/>
            <person name="Maehara T."/>
            <person name="Mizuno H."/>
            <person name="Mizubayashi T."/>
            <person name="Mukai Y."/>
            <person name="Nagasaki H."/>
            <person name="Nakashima M."/>
            <person name="Nakama Y."/>
            <person name="Nakamichi Y."/>
            <person name="Nakamura M."/>
            <person name="Namiki N."/>
            <person name="Negishi M."/>
            <person name="Ohta I."/>
            <person name="Ono N."/>
            <person name="Saji S."/>
            <person name="Sakai K."/>
            <person name="Shibata M."/>
            <person name="Shimokawa T."/>
            <person name="Shomura A."/>
            <person name="Song J."/>
            <person name="Takazaki Y."/>
            <person name="Terasawa K."/>
            <person name="Tsuji K."/>
            <person name="Waki K."/>
            <person name="Yamagata H."/>
            <person name="Yamane H."/>
            <person name="Yoshiki S."/>
            <person name="Yoshihara R."/>
            <person name="Yukawa K."/>
            <person name="Zhong H."/>
            <person name="Iwama H."/>
            <person name="Endo T."/>
            <person name="Ito H."/>
            <person name="Hahn J.H."/>
            <person name="Kim H.I."/>
            <person name="Eun M.Y."/>
            <person name="Yano M."/>
            <person name="Jiang J."/>
            <person name="Gojobori T."/>
        </authorList>
    </citation>
    <scope>NUCLEOTIDE SEQUENCE</scope>
</reference>
<dbReference type="PROSITE" id="PS00139">
    <property type="entry name" value="THIOL_PROTEASE_CYS"/>
    <property type="match status" value="1"/>
</dbReference>
<dbReference type="Pfam" id="PF08246">
    <property type="entry name" value="Inhibitor_I29"/>
    <property type="match status" value="1"/>
</dbReference>
<dbReference type="KEGG" id="dosa:Os01g0613500"/>
<dbReference type="PROSITE" id="PS00639">
    <property type="entry name" value="THIOL_PROTEASE_HIS"/>
    <property type="match status" value="1"/>
</dbReference>
<sequence length="360" mass="37514">MARVPVSRHLRVALLALLVVAVAAAAAARGDQPRRGHSMAARHERWMARFGRAYADAAEKARRMEVFAANAERVDAANRAGGDRTYTLGLNQFSDLTDDEFAQTHLGYSWAPPPPSHRHGHRAENGTAAAAADDTDVPDSVDWRARGAVTEVKNQRSCGSCWAFAAVAATEGLVQLATGNLVSLSEQQVLDCTGGANTCSGGDVSAALRYIAASGGLQTEAAYAYGGQQGACRAGGFAAPNSAAAVGGARWARLYGDEGALQALAAGQPVVVVVEASEPDFRHYRSGVYAGSAACGRRLNHAVTVVGYGAAADGGGEYWLVKNQWGTWWGEGGYMRVARGGAAGGNCGIATYAFYPTMDS</sequence>
<evidence type="ECO:0000313" key="10">
    <source>
        <dbReference type="Proteomes" id="UP000000763"/>
    </source>
</evidence>
<dbReference type="InterPro" id="IPR013201">
    <property type="entry name" value="Prot_inhib_I29"/>
</dbReference>
<dbReference type="InterPro" id="IPR013128">
    <property type="entry name" value="Peptidase_C1A"/>
</dbReference>
<evidence type="ECO:0000256" key="5">
    <source>
        <dbReference type="SAM" id="SignalP"/>
    </source>
</evidence>
<dbReference type="CDD" id="cd02248">
    <property type="entry name" value="Peptidase_C1A"/>
    <property type="match status" value="1"/>
</dbReference>
<accession>A0A0P0V569</accession>
<dbReference type="GO" id="GO:0006508">
    <property type="term" value="P:proteolysis"/>
    <property type="evidence" value="ECO:0007669"/>
    <property type="project" value="InterPro"/>
</dbReference>